<reference evidence="1 2" key="1">
    <citation type="journal article" date="2019" name="Int. J. Syst. Evol. Microbiol.">
        <title>The Global Catalogue of Microorganisms (GCM) 10K type strain sequencing project: providing services to taxonomists for standard genome sequencing and annotation.</title>
        <authorList>
            <consortium name="The Broad Institute Genomics Platform"/>
            <consortium name="The Broad Institute Genome Sequencing Center for Infectious Disease"/>
            <person name="Wu L."/>
            <person name="Ma J."/>
        </authorList>
    </citation>
    <scope>NUCLEOTIDE SEQUENCE [LARGE SCALE GENOMIC DNA]</scope>
    <source>
        <strain evidence="1 2">JCM 13929</strain>
    </source>
</reference>
<gene>
    <name evidence="1" type="ORF">GCM10009733_016500</name>
</gene>
<evidence type="ECO:0000313" key="2">
    <source>
        <dbReference type="Proteomes" id="UP001500064"/>
    </source>
</evidence>
<dbReference type="Proteomes" id="UP001500064">
    <property type="component" value="Unassembled WGS sequence"/>
</dbReference>
<accession>A0ABN2EYZ2</accession>
<keyword evidence="2" id="KW-1185">Reference proteome</keyword>
<comment type="caution">
    <text evidence="1">The sequence shown here is derived from an EMBL/GenBank/DDBJ whole genome shotgun (WGS) entry which is preliminary data.</text>
</comment>
<sequence length="112" mass="10590">MPATLTVRAVMVDDRLAVGVPFRAGHAAAAPVRTGATGSAALRLSHGTEVAAGSALSDRVGVVVDSSAVGDVTGATSRAAVRRAGVTSRAAVGDGVGVGNGAGVGGWAALGG</sequence>
<evidence type="ECO:0000313" key="1">
    <source>
        <dbReference type="EMBL" id="GAA1620681.1"/>
    </source>
</evidence>
<dbReference type="EMBL" id="BAAAMU010000008">
    <property type="protein sequence ID" value="GAA1620681.1"/>
    <property type="molecule type" value="Genomic_DNA"/>
</dbReference>
<organism evidence="1 2">
    <name type="scientific">Nonomuraea maheshkhaliensis</name>
    <dbReference type="NCBI Taxonomy" id="419590"/>
    <lineage>
        <taxon>Bacteria</taxon>
        <taxon>Bacillati</taxon>
        <taxon>Actinomycetota</taxon>
        <taxon>Actinomycetes</taxon>
        <taxon>Streptosporangiales</taxon>
        <taxon>Streptosporangiaceae</taxon>
        <taxon>Nonomuraea</taxon>
    </lineage>
</organism>
<protein>
    <submittedName>
        <fullName evidence="1">Uncharacterized protein</fullName>
    </submittedName>
</protein>
<name>A0ABN2EYZ2_9ACTN</name>
<proteinExistence type="predicted"/>